<evidence type="ECO:0000256" key="1">
    <source>
        <dbReference type="SAM" id="Phobius"/>
    </source>
</evidence>
<feature type="transmembrane region" description="Helical" evidence="1">
    <location>
        <begin position="25"/>
        <end position="47"/>
    </location>
</feature>
<evidence type="ECO:0000313" key="3">
    <source>
        <dbReference type="Proteomes" id="UP001597393"/>
    </source>
</evidence>
<gene>
    <name evidence="2" type="ORF">ACFSQ3_12975</name>
</gene>
<reference evidence="3" key="1">
    <citation type="journal article" date="2019" name="Int. J. Syst. Evol. Microbiol.">
        <title>The Global Catalogue of Microorganisms (GCM) 10K type strain sequencing project: providing services to taxonomists for standard genome sequencing and annotation.</title>
        <authorList>
            <consortium name="The Broad Institute Genomics Platform"/>
            <consortium name="The Broad Institute Genome Sequencing Center for Infectious Disease"/>
            <person name="Wu L."/>
            <person name="Ma J."/>
        </authorList>
    </citation>
    <scope>NUCLEOTIDE SEQUENCE [LARGE SCALE GENOMIC DNA]</scope>
    <source>
        <strain evidence="3">KCTC 42248</strain>
    </source>
</reference>
<dbReference type="RefSeq" id="WP_380869988.1">
    <property type="nucleotide sequence ID" value="NZ_JBHUMA010000006.1"/>
</dbReference>
<protein>
    <submittedName>
        <fullName evidence="2">Uncharacterized protein</fullName>
    </submittedName>
</protein>
<keyword evidence="1" id="KW-1133">Transmembrane helix</keyword>
<keyword evidence="3" id="KW-1185">Reference proteome</keyword>
<dbReference type="EMBL" id="JBHUMA010000006">
    <property type="protein sequence ID" value="MFD2599864.1"/>
    <property type="molecule type" value="Genomic_DNA"/>
</dbReference>
<keyword evidence="1" id="KW-0472">Membrane</keyword>
<evidence type="ECO:0000313" key="2">
    <source>
        <dbReference type="EMBL" id="MFD2599864.1"/>
    </source>
</evidence>
<accession>A0ABW5NP67</accession>
<keyword evidence="1" id="KW-0812">Transmembrane</keyword>
<proteinExistence type="predicted"/>
<sequence>MGYFFLWIILSVVIGAIGSDRKIGFFGAFTVSLLLSPLIGGIIALASKRRSTEKFERELLDSANRKDSGDYVDRLYKLNSLRESGAIDKRTFDLENDKIQSSIPRTVYVYDSLNRGYYVFAEGMPQKALTTWSRDQAVKIEAPSSVFSLKLSKKSFFALELSRVIYTKDFDEGLVDLAKIVED</sequence>
<name>A0ABW5NP67_9SPHI</name>
<organism evidence="2 3">
    <name type="scientific">Sphingobacterium corticis</name>
    <dbReference type="NCBI Taxonomy" id="1812823"/>
    <lineage>
        <taxon>Bacteria</taxon>
        <taxon>Pseudomonadati</taxon>
        <taxon>Bacteroidota</taxon>
        <taxon>Sphingobacteriia</taxon>
        <taxon>Sphingobacteriales</taxon>
        <taxon>Sphingobacteriaceae</taxon>
        <taxon>Sphingobacterium</taxon>
    </lineage>
</organism>
<dbReference type="Proteomes" id="UP001597393">
    <property type="component" value="Unassembled WGS sequence"/>
</dbReference>
<comment type="caution">
    <text evidence="2">The sequence shown here is derived from an EMBL/GenBank/DDBJ whole genome shotgun (WGS) entry which is preliminary data.</text>
</comment>